<dbReference type="Proteomes" id="UP000026962">
    <property type="component" value="Chromosome 5"/>
</dbReference>
<dbReference type="Gramene" id="OPUNC05G07070.1">
    <property type="protein sequence ID" value="OPUNC05G07070.1"/>
    <property type="gene ID" value="OPUNC05G07070"/>
</dbReference>
<name>A0A0E0KZW5_ORYPU</name>
<keyword evidence="2" id="KW-1185">Reference proteome</keyword>
<evidence type="ECO:0000313" key="1">
    <source>
        <dbReference type="EnsemblPlants" id="OPUNC05G07070.1"/>
    </source>
</evidence>
<dbReference type="HOGENOM" id="CLU_2030512_0_0_1"/>
<organism evidence="1">
    <name type="scientific">Oryza punctata</name>
    <name type="common">Red rice</name>
    <dbReference type="NCBI Taxonomy" id="4537"/>
    <lineage>
        <taxon>Eukaryota</taxon>
        <taxon>Viridiplantae</taxon>
        <taxon>Streptophyta</taxon>
        <taxon>Embryophyta</taxon>
        <taxon>Tracheophyta</taxon>
        <taxon>Spermatophyta</taxon>
        <taxon>Magnoliopsida</taxon>
        <taxon>Liliopsida</taxon>
        <taxon>Poales</taxon>
        <taxon>Poaceae</taxon>
        <taxon>BOP clade</taxon>
        <taxon>Oryzoideae</taxon>
        <taxon>Oryzeae</taxon>
        <taxon>Oryzinae</taxon>
        <taxon>Oryza</taxon>
    </lineage>
</organism>
<protein>
    <submittedName>
        <fullName evidence="1">Uncharacterized protein</fullName>
    </submittedName>
</protein>
<reference evidence="1" key="2">
    <citation type="submission" date="2018-05" db="EMBL/GenBank/DDBJ databases">
        <title>OpunRS2 (Oryza punctata Reference Sequence Version 2).</title>
        <authorList>
            <person name="Zhang J."/>
            <person name="Kudrna D."/>
            <person name="Lee S."/>
            <person name="Talag J."/>
            <person name="Welchert J."/>
            <person name="Wing R.A."/>
        </authorList>
    </citation>
    <scope>NUCLEOTIDE SEQUENCE [LARGE SCALE GENOMIC DNA]</scope>
</reference>
<reference evidence="1" key="1">
    <citation type="submission" date="2015-04" db="UniProtKB">
        <authorList>
            <consortium name="EnsemblPlants"/>
        </authorList>
    </citation>
    <scope>IDENTIFICATION</scope>
</reference>
<accession>A0A0E0KZW5</accession>
<evidence type="ECO:0000313" key="2">
    <source>
        <dbReference type="Proteomes" id="UP000026962"/>
    </source>
</evidence>
<sequence length="122" mass="12992">MVAVREVVDGGDRGEQVPADEVVAVVKVGDDGRDERLEQLGLVEVAKEAERDTVDVLVGMLQVVAEVLADEDHLWEDLAGGSVALVDDLEVEEELLVGVVLGGEDIADDDDEEVGERLTAEA</sequence>
<dbReference type="AlphaFoldDB" id="A0A0E0KZW5"/>
<proteinExistence type="predicted"/>
<dbReference type="EnsemblPlants" id="OPUNC05G07070.1">
    <property type="protein sequence ID" value="OPUNC05G07070.1"/>
    <property type="gene ID" value="OPUNC05G07070"/>
</dbReference>